<evidence type="ECO:0000256" key="7">
    <source>
        <dbReference type="ARBA" id="ARBA00023136"/>
    </source>
</evidence>
<feature type="transmembrane region" description="Helical" evidence="9">
    <location>
        <begin position="36"/>
        <end position="56"/>
    </location>
</feature>
<keyword evidence="6 9" id="KW-1133">Transmembrane helix</keyword>
<name>A0ABV2AR37_9EUKA</name>
<organism evidence="10 11">
    <name type="scientific">Bonamia ostreae</name>
    <dbReference type="NCBI Taxonomy" id="126728"/>
    <lineage>
        <taxon>Eukaryota</taxon>
        <taxon>Sar</taxon>
        <taxon>Rhizaria</taxon>
        <taxon>Endomyxa</taxon>
        <taxon>Ascetosporea</taxon>
        <taxon>Haplosporida</taxon>
        <taxon>Bonamia</taxon>
    </lineage>
</organism>
<gene>
    <name evidence="10" type="primary">SPCS1</name>
    <name evidence="10" type="ORF">MHBO_003657</name>
</gene>
<evidence type="ECO:0000256" key="1">
    <source>
        <dbReference type="ARBA" id="ARBA00004477"/>
    </source>
</evidence>
<keyword evidence="5" id="KW-0256">Endoplasmic reticulum</keyword>
<evidence type="ECO:0000313" key="11">
    <source>
        <dbReference type="Proteomes" id="UP001439008"/>
    </source>
</evidence>
<evidence type="ECO:0000256" key="6">
    <source>
        <dbReference type="ARBA" id="ARBA00022989"/>
    </source>
</evidence>
<dbReference type="EMBL" id="JBDODL010002272">
    <property type="protein sequence ID" value="MES1922142.1"/>
    <property type="molecule type" value="Genomic_DNA"/>
</dbReference>
<proteinExistence type="inferred from homology"/>
<dbReference type="Pfam" id="PF06645">
    <property type="entry name" value="SPC12"/>
    <property type="match status" value="1"/>
</dbReference>
<comment type="function">
    <text evidence="8">Component of the signal peptidase complex (SPC) which catalyzes the cleavage of N-terminal signal sequences from nascent proteins as they are translocated into the lumen of the endoplasmic reticulum. Dispensable for SPC enzymatic activity.</text>
</comment>
<evidence type="ECO:0000256" key="3">
    <source>
        <dbReference type="ARBA" id="ARBA00017059"/>
    </source>
</evidence>
<dbReference type="InterPro" id="IPR009542">
    <property type="entry name" value="Spc1/SPCS1"/>
</dbReference>
<protein>
    <recommendedName>
        <fullName evidence="3">Signal peptidase complex subunit 1</fullName>
    </recommendedName>
</protein>
<evidence type="ECO:0000256" key="2">
    <source>
        <dbReference type="ARBA" id="ARBA00005245"/>
    </source>
</evidence>
<comment type="caution">
    <text evidence="10">The sequence shown here is derived from an EMBL/GenBank/DDBJ whole genome shotgun (WGS) entry which is preliminary data.</text>
</comment>
<comment type="similarity">
    <text evidence="2">Belongs to the SPCS1 family.</text>
</comment>
<keyword evidence="11" id="KW-1185">Reference proteome</keyword>
<dbReference type="PANTHER" id="PTHR13202:SF0">
    <property type="entry name" value="SIGNAL PEPTIDASE COMPLEX SUBUNIT 1"/>
    <property type="match status" value="1"/>
</dbReference>
<keyword evidence="4 9" id="KW-0812">Transmembrane</keyword>
<accession>A0ABV2AR37</accession>
<evidence type="ECO:0000256" key="8">
    <source>
        <dbReference type="ARBA" id="ARBA00045204"/>
    </source>
</evidence>
<evidence type="ECO:0000256" key="4">
    <source>
        <dbReference type="ARBA" id="ARBA00022692"/>
    </source>
</evidence>
<sequence>MDLRVQKKMMWFYKFCISIFGFIGFVVGYVRQEMVMFLYITTAGYLLSVVVCVPNWPFYRKNDLIWQTGSIEKQKQKPKRKKK</sequence>
<feature type="transmembrane region" description="Helical" evidence="9">
    <location>
        <begin position="12"/>
        <end position="30"/>
    </location>
</feature>
<comment type="subcellular location">
    <subcellularLocation>
        <location evidence="1">Endoplasmic reticulum membrane</location>
        <topology evidence="1">Multi-pass membrane protein</topology>
    </subcellularLocation>
</comment>
<keyword evidence="7 9" id="KW-0472">Membrane</keyword>
<evidence type="ECO:0000256" key="9">
    <source>
        <dbReference type="SAM" id="Phobius"/>
    </source>
</evidence>
<evidence type="ECO:0000313" key="10">
    <source>
        <dbReference type="EMBL" id="MES1922142.1"/>
    </source>
</evidence>
<evidence type="ECO:0000256" key="5">
    <source>
        <dbReference type="ARBA" id="ARBA00022824"/>
    </source>
</evidence>
<dbReference type="Proteomes" id="UP001439008">
    <property type="component" value="Unassembled WGS sequence"/>
</dbReference>
<reference evidence="10 11" key="1">
    <citation type="journal article" date="2024" name="BMC Biol.">
        <title>Comparative genomics of Ascetosporea gives new insight into the evolutionary basis for animal parasitism in Rhizaria.</title>
        <authorList>
            <person name="Hiltunen Thoren M."/>
            <person name="Onut-Brannstrom I."/>
            <person name="Alfjorden A."/>
            <person name="Peckova H."/>
            <person name="Swords F."/>
            <person name="Hooper C."/>
            <person name="Holzer A.S."/>
            <person name="Bass D."/>
            <person name="Burki F."/>
        </authorList>
    </citation>
    <scope>NUCLEOTIDE SEQUENCE [LARGE SCALE GENOMIC DNA]</scope>
    <source>
        <strain evidence="10">20-A016</strain>
    </source>
</reference>
<dbReference type="PANTHER" id="PTHR13202">
    <property type="entry name" value="MICROSOMAL SIGNAL PEPTIDASE 12 KDA SUBUNIT"/>
    <property type="match status" value="1"/>
</dbReference>